<evidence type="ECO:0000313" key="10">
    <source>
        <dbReference type="Proteomes" id="UP001596086"/>
    </source>
</evidence>
<dbReference type="RefSeq" id="WP_379772576.1">
    <property type="nucleotide sequence ID" value="NZ_JBHSMZ010000014.1"/>
</dbReference>
<keyword evidence="3" id="KW-0808">Transferase</keyword>
<dbReference type="InterPro" id="IPR055570">
    <property type="entry name" value="DUF7146"/>
</dbReference>
<protein>
    <submittedName>
        <fullName evidence="9">Toprim domain-containing protein</fullName>
    </submittedName>
</protein>
<keyword evidence="1" id="KW-0240">DNA-directed RNA polymerase</keyword>
<evidence type="ECO:0000256" key="7">
    <source>
        <dbReference type="SAM" id="MobiDB-lite"/>
    </source>
</evidence>
<gene>
    <name evidence="9" type="ORF">ACFPO9_17205</name>
</gene>
<keyword evidence="2" id="KW-0639">Primosome</keyword>
<dbReference type="EMBL" id="JBHSMZ010000014">
    <property type="protein sequence ID" value="MFC5550256.1"/>
    <property type="molecule type" value="Genomic_DNA"/>
</dbReference>
<keyword evidence="4" id="KW-0548">Nucleotidyltransferase</keyword>
<evidence type="ECO:0000256" key="6">
    <source>
        <dbReference type="ARBA" id="ARBA00023163"/>
    </source>
</evidence>
<feature type="domain" description="DNA primase/helicase Gp4 N-terminal Bacteriophage T7-like" evidence="8">
    <location>
        <begin position="27"/>
        <end position="67"/>
    </location>
</feature>
<evidence type="ECO:0000256" key="3">
    <source>
        <dbReference type="ARBA" id="ARBA00022679"/>
    </source>
</evidence>
<dbReference type="InterPro" id="IPR036977">
    <property type="entry name" value="DNA_primase_Znf_CHC2"/>
</dbReference>
<keyword evidence="6" id="KW-0804">Transcription</keyword>
<reference evidence="10" key="1">
    <citation type="journal article" date="2019" name="Int. J. Syst. Evol. Microbiol.">
        <title>The Global Catalogue of Microorganisms (GCM) 10K type strain sequencing project: providing services to taxonomists for standard genome sequencing and annotation.</title>
        <authorList>
            <consortium name="The Broad Institute Genomics Platform"/>
            <consortium name="The Broad Institute Genome Sequencing Center for Infectious Disease"/>
            <person name="Wu L."/>
            <person name="Ma J."/>
        </authorList>
    </citation>
    <scope>NUCLEOTIDE SEQUENCE [LARGE SCALE GENOMIC DNA]</scope>
    <source>
        <strain evidence="10">CGMCC 4.5798</strain>
    </source>
</reference>
<dbReference type="SMART" id="SM00778">
    <property type="entry name" value="Prim_Zn_Ribbon"/>
    <property type="match status" value="1"/>
</dbReference>
<comment type="caution">
    <text evidence="9">The sequence shown here is derived from an EMBL/GenBank/DDBJ whole genome shotgun (WGS) entry which is preliminary data.</text>
</comment>
<dbReference type="SUPFAM" id="SSF57783">
    <property type="entry name" value="Zinc beta-ribbon"/>
    <property type="match status" value="1"/>
</dbReference>
<dbReference type="Proteomes" id="UP001596086">
    <property type="component" value="Unassembled WGS sequence"/>
</dbReference>
<organism evidence="9 10">
    <name type="scientific">Massilia aerilata</name>
    <dbReference type="NCBI Taxonomy" id="453817"/>
    <lineage>
        <taxon>Bacteria</taxon>
        <taxon>Pseudomonadati</taxon>
        <taxon>Pseudomonadota</taxon>
        <taxon>Betaproteobacteria</taxon>
        <taxon>Burkholderiales</taxon>
        <taxon>Oxalobacteraceae</taxon>
        <taxon>Telluria group</taxon>
        <taxon>Massilia</taxon>
    </lineage>
</organism>
<dbReference type="InterPro" id="IPR013237">
    <property type="entry name" value="Phage_T7_Gp4_N"/>
</dbReference>
<evidence type="ECO:0000259" key="8">
    <source>
        <dbReference type="SMART" id="SM00778"/>
    </source>
</evidence>
<accession>A0ABW0RZV2</accession>
<dbReference type="InterPro" id="IPR006171">
    <property type="entry name" value="TOPRIM_dom"/>
</dbReference>
<evidence type="ECO:0000256" key="5">
    <source>
        <dbReference type="ARBA" id="ARBA00022705"/>
    </source>
</evidence>
<keyword evidence="5" id="KW-0235">DNA replication</keyword>
<evidence type="ECO:0000313" key="9">
    <source>
        <dbReference type="EMBL" id="MFC5550256.1"/>
    </source>
</evidence>
<name>A0ABW0RZV2_9BURK</name>
<dbReference type="Pfam" id="PF23639">
    <property type="entry name" value="DUF7146"/>
    <property type="match status" value="1"/>
</dbReference>
<keyword evidence="10" id="KW-1185">Reference proteome</keyword>
<dbReference type="Pfam" id="PF08273">
    <property type="entry name" value="Zn_Ribbon_Prim"/>
    <property type="match status" value="1"/>
</dbReference>
<dbReference type="Pfam" id="PF13362">
    <property type="entry name" value="Toprim_3"/>
    <property type="match status" value="1"/>
</dbReference>
<feature type="region of interest" description="Disordered" evidence="7">
    <location>
        <begin position="347"/>
        <end position="379"/>
    </location>
</feature>
<dbReference type="Gene3D" id="3.90.580.10">
    <property type="entry name" value="Zinc finger, CHC2-type domain"/>
    <property type="match status" value="1"/>
</dbReference>
<sequence length="379" mass="42134">MGIDFAKVDWAVKLAAAGIDSNCLRLNKAGPCPLCFDGKHGGKRFRFDNKGGLGTWYCQQCGAGNGYTLIERYTGMSKVEILKFLDDGTCGLSSDTPVKRFTFEDTDFSPEQVKKNRANLVEVSAGSRSLTGNDPVSLYLRKRVPGCDLSKISQDIRFHPGLKFFEEGENGRFIYRGTFPTMVARAVDAAGQPITLHRTYLTSKGEKAPLEDPKKQMKGIRKLDGAAIRLVELPESRTLGLTEGIETGLAVATGYRYRINVWSLLNCGNLALADIPKGRFDKVIIFADHDRTDVKKKYRPGEHHALLLKERLVELGFEVEIKIPPEEGTDFADVWLAIQNQEQGKSLQAAKPQVPIRPTVQPRPLVRPPSRPYVQSQQL</sequence>
<proteinExistence type="predicted"/>
<evidence type="ECO:0000256" key="1">
    <source>
        <dbReference type="ARBA" id="ARBA00022478"/>
    </source>
</evidence>
<evidence type="ECO:0000256" key="2">
    <source>
        <dbReference type="ARBA" id="ARBA00022515"/>
    </source>
</evidence>
<evidence type="ECO:0000256" key="4">
    <source>
        <dbReference type="ARBA" id="ARBA00022695"/>
    </source>
</evidence>